<comment type="caution">
    <text evidence="3">The sequence shown here is derived from an EMBL/GenBank/DDBJ whole genome shotgun (WGS) entry which is preliminary data.</text>
</comment>
<dbReference type="InterPro" id="IPR012338">
    <property type="entry name" value="Beta-lactam/transpept-like"/>
</dbReference>
<proteinExistence type="predicted"/>
<dbReference type="Proteomes" id="UP001596915">
    <property type="component" value="Unassembled WGS sequence"/>
</dbReference>
<dbReference type="Gene3D" id="3.40.710.10">
    <property type="entry name" value="DD-peptidase/beta-lactamase superfamily"/>
    <property type="match status" value="1"/>
</dbReference>
<protein>
    <submittedName>
        <fullName evidence="3">Serine hydrolase domain-containing protein</fullName>
    </submittedName>
</protein>
<dbReference type="GO" id="GO:0016787">
    <property type="term" value="F:hydrolase activity"/>
    <property type="evidence" value="ECO:0007669"/>
    <property type="project" value="UniProtKB-KW"/>
</dbReference>
<dbReference type="EMBL" id="JBHTGL010000008">
    <property type="protein sequence ID" value="MFD0623524.1"/>
    <property type="molecule type" value="Genomic_DNA"/>
</dbReference>
<evidence type="ECO:0000313" key="4">
    <source>
        <dbReference type="Proteomes" id="UP001596915"/>
    </source>
</evidence>
<organism evidence="3 4">
    <name type="scientific">Streptomyces sanglieri</name>
    <dbReference type="NCBI Taxonomy" id="193460"/>
    <lineage>
        <taxon>Bacteria</taxon>
        <taxon>Bacillati</taxon>
        <taxon>Actinomycetota</taxon>
        <taxon>Actinomycetes</taxon>
        <taxon>Kitasatosporales</taxon>
        <taxon>Streptomycetaceae</taxon>
        <taxon>Streptomyces</taxon>
    </lineage>
</organism>
<accession>A0ABW2WUT6</accession>
<feature type="domain" description="Beta-lactamase-related" evidence="2">
    <location>
        <begin position="25"/>
        <end position="201"/>
    </location>
</feature>
<keyword evidence="3" id="KW-0378">Hydrolase</keyword>
<gene>
    <name evidence="3" type="ORF">ACFQ2K_12770</name>
</gene>
<dbReference type="InterPro" id="IPR052907">
    <property type="entry name" value="Beta-lactamase/esterase"/>
</dbReference>
<keyword evidence="4" id="KW-1185">Reference proteome</keyword>
<dbReference type="Pfam" id="PF00144">
    <property type="entry name" value="Beta-lactamase"/>
    <property type="match status" value="1"/>
</dbReference>
<dbReference type="InterPro" id="IPR001466">
    <property type="entry name" value="Beta-lactam-related"/>
</dbReference>
<feature type="region of interest" description="Disordered" evidence="1">
    <location>
        <begin position="206"/>
        <end position="238"/>
    </location>
</feature>
<dbReference type="PANTHER" id="PTHR43319">
    <property type="entry name" value="BETA-LACTAMASE-RELATED"/>
    <property type="match status" value="1"/>
</dbReference>
<evidence type="ECO:0000259" key="2">
    <source>
        <dbReference type="Pfam" id="PF00144"/>
    </source>
</evidence>
<evidence type="ECO:0000313" key="3">
    <source>
        <dbReference type="EMBL" id="MFD0623524.1"/>
    </source>
</evidence>
<name>A0ABW2WUT6_9ACTN</name>
<dbReference type="SUPFAM" id="SSF56601">
    <property type="entry name" value="beta-lactamase/transpeptidase-like"/>
    <property type="match status" value="1"/>
</dbReference>
<dbReference type="PANTHER" id="PTHR43319:SF3">
    <property type="entry name" value="BETA-LACTAMASE-RELATED DOMAIN-CONTAINING PROTEIN"/>
    <property type="match status" value="1"/>
</dbReference>
<sequence>MSTRVEGSTAPGFASLAEVFSTAFTGHDAMGAALCVRVAGETVVDLWGGIADPRDRSPWTKNTTSVIFSCTKGLVSILAARLVQDGLLDYRTPVATYWPEFAAEGKEKITVADLLAHRSGLSAPRDFLNVEDVIDWDVVTGRLAAQQPLWTTGQGHAYHALTHGWLAGEVIRRITGKTVGQYFDELIATPLQADAWIGLPAGRGTRSPICGPERASPRSLLSRQRRALPARSTGPSGP</sequence>
<reference evidence="4" key="1">
    <citation type="journal article" date="2019" name="Int. J. Syst. Evol. Microbiol.">
        <title>The Global Catalogue of Microorganisms (GCM) 10K type strain sequencing project: providing services to taxonomists for standard genome sequencing and annotation.</title>
        <authorList>
            <consortium name="The Broad Institute Genomics Platform"/>
            <consortium name="The Broad Institute Genome Sequencing Center for Infectious Disease"/>
            <person name="Wu L."/>
            <person name="Ma J."/>
        </authorList>
    </citation>
    <scope>NUCLEOTIDE SEQUENCE [LARGE SCALE GENOMIC DNA]</scope>
    <source>
        <strain evidence="4">JCM 12607</strain>
    </source>
</reference>
<evidence type="ECO:0000256" key="1">
    <source>
        <dbReference type="SAM" id="MobiDB-lite"/>
    </source>
</evidence>